<dbReference type="AlphaFoldDB" id="A0A127VBX8"/>
<name>A0A127VBX8_9SPHI</name>
<dbReference type="RefSeq" id="WP_068399479.1">
    <property type="nucleotide sequence ID" value="NZ_CP014504.1"/>
</dbReference>
<dbReference type="InterPro" id="IPR041072">
    <property type="entry name" value="FAA_hydro_N"/>
</dbReference>
<dbReference type="Pfam" id="PF18288">
    <property type="entry name" value="FAA_hydro_N_2"/>
    <property type="match status" value="1"/>
</dbReference>
<dbReference type="Gene3D" id="3.90.850.10">
    <property type="entry name" value="Fumarylacetoacetase-like, C-terminal domain"/>
    <property type="match status" value="1"/>
</dbReference>
<protein>
    <submittedName>
        <fullName evidence="3">2-keto-4-pentenoate hydratase</fullName>
    </submittedName>
</protein>
<reference evidence="3 4" key="1">
    <citation type="submission" date="2016-03" db="EMBL/GenBank/DDBJ databases">
        <title>Complete genome sequence of Pedobacter cryoconitis PAMC 27485.</title>
        <authorList>
            <person name="Lee J."/>
            <person name="Kim O.-S."/>
        </authorList>
    </citation>
    <scope>NUCLEOTIDE SEQUENCE [LARGE SCALE GENOMIC DNA]</scope>
    <source>
        <strain evidence="3 4">PAMC 27485</strain>
    </source>
</reference>
<evidence type="ECO:0000259" key="2">
    <source>
        <dbReference type="Pfam" id="PF18288"/>
    </source>
</evidence>
<gene>
    <name evidence="3" type="ORF">AY601_1811</name>
</gene>
<dbReference type="Pfam" id="PF01557">
    <property type="entry name" value="FAA_hydrolase"/>
    <property type="match status" value="1"/>
</dbReference>
<feature type="domain" description="Fumarylacetoacetase-like C-terminal" evidence="1">
    <location>
        <begin position="82"/>
        <end position="312"/>
    </location>
</feature>
<dbReference type="Proteomes" id="UP000071561">
    <property type="component" value="Chromosome"/>
</dbReference>
<evidence type="ECO:0000313" key="3">
    <source>
        <dbReference type="EMBL" id="AMP98720.1"/>
    </source>
</evidence>
<dbReference type="OrthoDB" id="9775905at2"/>
<dbReference type="PANTHER" id="PTHR43211">
    <property type="entry name" value="FUMARYLACETOACETATE HYDROLASE"/>
    <property type="match status" value="1"/>
</dbReference>
<proteinExistence type="predicted"/>
<evidence type="ECO:0000259" key="1">
    <source>
        <dbReference type="Pfam" id="PF01557"/>
    </source>
</evidence>
<dbReference type="KEGG" id="pcm:AY601_1811"/>
<dbReference type="PANTHER" id="PTHR43211:SF1">
    <property type="entry name" value="BLL6422 PROTEIN"/>
    <property type="match status" value="1"/>
</dbReference>
<dbReference type="InterPro" id="IPR011234">
    <property type="entry name" value="Fumarylacetoacetase-like_C"/>
</dbReference>
<keyword evidence="4" id="KW-1185">Reference proteome</keyword>
<dbReference type="GO" id="GO:0003824">
    <property type="term" value="F:catalytic activity"/>
    <property type="evidence" value="ECO:0007669"/>
    <property type="project" value="InterPro"/>
</dbReference>
<sequence>MKLASIFNETRDGQLVVVNKAVTKAVAVPEIAATMQAAIDNWKETAPKLKNVYDSLNANSSDSAVFDISSKVVMAPIPRAYHWADGSAYVTHVELVRKARNAALPETFWTDPLMYMGASDAFIGPNDDIEVENEAWGIDFESEVAVITDDVPAGTDAKSALDHIKLITILNDVTLRNLIPDELAKQFGFYQSKPWTSFAPVVVTPDELEGVWSDGKLHLPLRSTLNGKLIGSPDAGVDMVFDFGQLIAHAAKTRSLIAGTIIGSGTVANQGSPTGSSCLAEVRCLEIIKDGKATTPFMSFGDRIEIEMNDKEGHSIFGKIDQVVKAYQKK</sequence>
<organism evidence="3 4">
    <name type="scientific">Pedobacter cryoconitis</name>
    <dbReference type="NCBI Taxonomy" id="188932"/>
    <lineage>
        <taxon>Bacteria</taxon>
        <taxon>Pseudomonadati</taxon>
        <taxon>Bacteroidota</taxon>
        <taxon>Sphingobacteriia</taxon>
        <taxon>Sphingobacteriales</taxon>
        <taxon>Sphingobacteriaceae</taxon>
        <taxon>Pedobacter</taxon>
    </lineage>
</organism>
<feature type="domain" description="Fumarylacetoacetase N-terminal" evidence="2">
    <location>
        <begin position="1"/>
        <end position="79"/>
    </location>
</feature>
<evidence type="ECO:0000313" key="4">
    <source>
        <dbReference type="Proteomes" id="UP000071561"/>
    </source>
</evidence>
<dbReference type="PATRIC" id="fig|188932.3.peg.1890"/>
<dbReference type="SUPFAM" id="SSF56529">
    <property type="entry name" value="FAH"/>
    <property type="match status" value="1"/>
</dbReference>
<dbReference type="InterPro" id="IPR036663">
    <property type="entry name" value="Fumarylacetoacetase_C_sf"/>
</dbReference>
<dbReference type="EMBL" id="CP014504">
    <property type="protein sequence ID" value="AMP98720.1"/>
    <property type="molecule type" value="Genomic_DNA"/>
</dbReference>
<accession>A0A127VBX8</accession>